<dbReference type="InterPro" id="IPR056375">
    <property type="entry name" value="Idi_bact"/>
</dbReference>
<keyword evidence="8 10" id="KW-0414">Isoprene biosynthesis</keyword>
<evidence type="ECO:0000259" key="12">
    <source>
        <dbReference type="PROSITE" id="PS51462"/>
    </source>
</evidence>
<dbReference type="Gene3D" id="3.90.79.10">
    <property type="entry name" value="Nucleoside Triphosphate Pyrophosphohydrolase"/>
    <property type="match status" value="1"/>
</dbReference>
<comment type="similarity">
    <text evidence="2 10">Belongs to the IPP isomerase type 1 family.</text>
</comment>
<evidence type="ECO:0000256" key="10">
    <source>
        <dbReference type="HAMAP-Rule" id="MF_00202"/>
    </source>
</evidence>
<dbReference type="GO" id="GO:0004452">
    <property type="term" value="F:isopentenyl-diphosphate delta-isomerase activity"/>
    <property type="evidence" value="ECO:0007669"/>
    <property type="project" value="UniProtKB-UniRule"/>
</dbReference>
<dbReference type="PROSITE" id="PS51462">
    <property type="entry name" value="NUDIX"/>
    <property type="match status" value="1"/>
</dbReference>
<organism evidence="13 14">
    <name type="scientific">Gordonia oryzae</name>
    <dbReference type="NCBI Taxonomy" id="2487349"/>
    <lineage>
        <taxon>Bacteria</taxon>
        <taxon>Bacillati</taxon>
        <taxon>Actinomycetota</taxon>
        <taxon>Actinomycetes</taxon>
        <taxon>Mycobacteriales</taxon>
        <taxon>Gordoniaceae</taxon>
        <taxon>Gordonia</taxon>
    </lineage>
</organism>
<reference evidence="13 14" key="1">
    <citation type="submission" date="2018-11" db="EMBL/GenBank/DDBJ databases">
        <title>Draft genome sequence of Gordonia sp. RS15-1S isolated from rice stems.</title>
        <authorList>
            <person name="Muangham S."/>
        </authorList>
    </citation>
    <scope>NUCLEOTIDE SEQUENCE [LARGE SCALE GENOMIC DNA]</scope>
    <source>
        <strain evidence="13 14">RS15-1S</strain>
    </source>
</reference>
<evidence type="ECO:0000256" key="1">
    <source>
        <dbReference type="ARBA" id="ARBA00004826"/>
    </source>
</evidence>
<dbReference type="NCBIfam" id="TIGR02150">
    <property type="entry name" value="IPP_isom_1"/>
    <property type="match status" value="1"/>
</dbReference>
<dbReference type="GO" id="GO:0050992">
    <property type="term" value="P:dimethylallyl diphosphate biosynthetic process"/>
    <property type="evidence" value="ECO:0007669"/>
    <property type="project" value="UniProtKB-UniRule"/>
</dbReference>
<evidence type="ECO:0000256" key="11">
    <source>
        <dbReference type="PIRSR" id="PIRSR018427-1"/>
    </source>
</evidence>
<name>A0A3N4GVW8_9ACTN</name>
<dbReference type="FunFam" id="3.90.79.10:FF:000009">
    <property type="entry name" value="Isopentenyl-diphosphate Delta-isomerase"/>
    <property type="match status" value="1"/>
</dbReference>
<accession>A0A3N4GVW8</accession>
<dbReference type="GO" id="GO:0046872">
    <property type="term" value="F:metal ion binding"/>
    <property type="evidence" value="ECO:0007669"/>
    <property type="project" value="UniProtKB-KW"/>
</dbReference>
<proteinExistence type="inferred from homology"/>
<keyword evidence="14" id="KW-1185">Reference proteome</keyword>
<keyword evidence="9 10" id="KW-0413">Isomerase</keyword>
<dbReference type="InterPro" id="IPR000086">
    <property type="entry name" value="NUDIX_hydrolase_dom"/>
</dbReference>
<evidence type="ECO:0000256" key="9">
    <source>
        <dbReference type="ARBA" id="ARBA00023235"/>
    </source>
</evidence>
<dbReference type="EC" id="5.3.3.2" evidence="3 10"/>
<evidence type="ECO:0000256" key="8">
    <source>
        <dbReference type="ARBA" id="ARBA00023229"/>
    </source>
</evidence>
<feature type="binding site" evidence="10">
    <location>
        <position position="29"/>
    </location>
    <ligand>
        <name>Mn(2+)</name>
        <dbReference type="ChEBI" id="CHEBI:29035"/>
    </ligand>
</feature>
<evidence type="ECO:0000256" key="5">
    <source>
        <dbReference type="ARBA" id="ARBA00022723"/>
    </source>
</evidence>
<evidence type="ECO:0000313" key="14">
    <source>
        <dbReference type="Proteomes" id="UP000267536"/>
    </source>
</evidence>
<comment type="catalytic activity">
    <reaction evidence="10">
        <text>isopentenyl diphosphate = dimethylallyl diphosphate</text>
        <dbReference type="Rhea" id="RHEA:23284"/>
        <dbReference type="ChEBI" id="CHEBI:57623"/>
        <dbReference type="ChEBI" id="CHEBI:128769"/>
        <dbReference type="EC" id="5.3.3.2"/>
    </reaction>
</comment>
<keyword evidence="4 10" id="KW-0963">Cytoplasm</keyword>
<dbReference type="InterPro" id="IPR015797">
    <property type="entry name" value="NUDIX_hydrolase-like_dom_sf"/>
</dbReference>
<dbReference type="GO" id="GO:0008299">
    <property type="term" value="P:isoprenoid biosynthetic process"/>
    <property type="evidence" value="ECO:0007669"/>
    <property type="project" value="UniProtKB-UniRule"/>
</dbReference>
<feature type="active site" evidence="10 11">
    <location>
        <position position="70"/>
    </location>
</feature>
<dbReference type="AlphaFoldDB" id="A0A3N4GVW8"/>
<comment type="subcellular location">
    <subcellularLocation>
        <location evidence="10">Cytoplasm</location>
    </subcellularLocation>
</comment>
<keyword evidence="5 10" id="KW-0479">Metal-binding</keyword>
<dbReference type="HAMAP" id="MF_00202">
    <property type="entry name" value="Idi"/>
    <property type="match status" value="1"/>
</dbReference>
<comment type="caution">
    <text evidence="13">The sequence shown here is derived from an EMBL/GenBank/DDBJ whole genome shotgun (WGS) entry which is preliminary data.</text>
</comment>
<comment type="cofactor">
    <cofactor evidence="10">
        <name>Mg(2+)</name>
        <dbReference type="ChEBI" id="CHEBI:18420"/>
    </cofactor>
    <text evidence="10">Binds 1 Mg(2+) ion per subunit. The magnesium ion binds only when substrate is bound.</text>
</comment>
<dbReference type="PANTHER" id="PTHR10885:SF0">
    <property type="entry name" value="ISOPENTENYL-DIPHOSPHATE DELTA-ISOMERASE"/>
    <property type="match status" value="1"/>
</dbReference>
<feature type="binding site" evidence="10">
    <location>
        <position position="90"/>
    </location>
    <ligand>
        <name>Mg(2+)</name>
        <dbReference type="ChEBI" id="CHEBI:18420"/>
    </ligand>
</feature>
<protein>
    <recommendedName>
        <fullName evidence="3 10">Isopentenyl-diphosphate Delta-isomerase</fullName>
        <shortName evidence="10">IPP isomerase</shortName>
        <ecNumber evidence="3 10">5.3.3.2</ecNumber>
    </recommendedName>
    <alternativeName>
        <fullName evidence="10">IPP:DMAPP isomerase</fullName>
    </alternativeName>
    <alternativeName>
        <fullName evidence="10">Isopentenyl pyrophosphate isomerase</fullName>
    </alternativeName>
</protein>
<keyword evidence="6 10" id="KW-0460">Magnesium</keyword>
<dbReference type="InterPro" id="IPR011876">
    <property type="entry name" value="IsopentenylPP_isomerase_typ1"/>
</dbReference>
<dbReference type="NCBIfam" id="NF002995">
    <property type="entry name" value="PRK03759.1"/>
    <property type="match status" value="1"/>
</dbReference>
<evidence type="ECO:0000313" key="13">
    <source>
        <dbReference type="EMBL" id="RPA64856.1"/>
    </source>
</evidence>
<dbReference type="OrthoDB" id="9809458at2"/>
<dbReference type="SUPFAM" id="SSF55811">
    <property type="entry name" value="Nudix"/>
    <property type="match status" value="1"/>
</dbReference>
<dbReference type="EMBL" id="RKMH01000004">
    <property type="protein sequence ID" value="RPA64856.1"/>
    <property type="molecule type" value="Genomic_DNA"/>
</dbReference>
<comment type="function">
    <text evidence="10">Catalyzes the 1,3-allylic rearrangement of the homoallylic substrate isopentenyl (IPP) to its highly electrophilic allylic isomer, dimethylallyl diphosphate (DMAPP).</text>
</comment>
<feature type="domain" description="Nudix hydrolase" evidence="12">
    <location>
        <begin position="34"/>
        <end position="167"/>
    </location>
</feature>
<dbReference type="Pfam" id="PF00293">
    <property type="entry name" value="NUDIX"/>
    <property type="match status" value="1"/>
</dbReference>
<dbReference type="CDD" id="cd02885">
    <property type="entry name" value="NUDIX_IPP_Isomerase"/>
    <property type="match status" value="1"/>
</dbReference>
<feature type="binding site" evidence="10">
    <location>
        <position position="72"/>
    </location>
    <ligand>
        <name>Mn(2+)</name>
        <dbReference type="ChEBI" id="CHEBI:29035"/>
    </ligand>
</feature>
<evidence type="ECO:0000256" key="3">
    <source>
        <dbReference type="ARBA" id="ARBA00012057"/>
    </source>
</evidence>
<dbReference type="PANTHER" id="PTHR10885">
    <property type="entry name" value="ISOPENTENYL-DIPHOSPHATE DELTA-ISOMERASE"/>
    <property type="match status" value="1"/>
</dbReference>
<dbReference type="RefSeq" id="WP_123927316.1">
    <property type="nucleotide sequence ID" value="NZ_JBPSDP010000004.1"/>
</dbReference>
<evidence type="ECO:0000256" key="2">
    <source>
        <dbReference type="ARBA" id="ARBA00007579"/>
    </source>
</evidence>
<feature type="active site" evidence="10 11">
    <location>
        <position position="119"/>
    </location>
</feature>
<evidence type="ECO:0000256" key="7">
    <source>
        <dbReference type="ARBA" id="ARBA00023211"/>
    </source>
</evidence>
<comment type="cofactor">
    <cofactor evidence="10">
        <name>Mn(2+)</name>
        <dbReference type="ChEBI" id="CHEBI:29035"/>
    </cofactor>
    <text evidence="10">Binds 1 Mn(2+) ion per subunit.</text>
</comment>
<dbReference type="Proteomes" id="UP000267536">
    <property type="component" value="Unassembled WGS sequence"/>
</dbReference>
<dbReference type="GO" id="GO:0005737">
    <property type="term" value="C:cytoplasm"/>
    <property type="evidence" value="ECO:0007669"/>
    <property type="project" value="UniProtKB-SubCell"/>
</dbReference>
<sequence>MTEDLAEDLVVLVEPDGTPCGTADRTSVHTTSTPLHFAFSCHLVEAGRLLMTRRALTKKTWPGVWTNSYCGHPRPGERAVDAVDRYAQRELGVDVTDVRCVLPDFRYRAVDASGVVENEVCPVFVARPTGPLRPNPDEVMDVAWTDVDDVWSAARRTPWLLSPWFVEQVHELGAHPYAVPERETL</sequence>
<feature type="binding site" evidence="10">
    <location>
        <position position="119"/>
    </location>
    <ligand>
        <name>Mn(2+)</name>
        <dbReference type="ChEBI" id="CHEBI:29035"/>
    </ligand>
</feature>
<feature type="binding site" evidence="10">
    <location>
        <position position="36"/>
    </location>
    <ligand>
        <name>Mn(2+)</name>
        <dbReference type="ChEBI" id="CHEBI:29035"/>
    </ligand>
</feature>
<evidence type="ECO:0000256" key="4">
    <source>
        <dbReference type="ARBA" id="ARBA00022490"/>
    </source>
</evidence>
<evidence type="ECO:0000256" key="6">
    <source>
        <dbReference type="ARBA" id="ARBA00022842"/>
    </source>
</evidence>
<dbReference type="PIRSF" id="PIRSF018427">
    <property type="entry name" value="Isopntndiph_ism"/>
    <property type="match status" value="1"/>
</dbReference>
<comment type="pathway">
    <text evidence="1 10">Isoprenoid biosynthesis; dimethylallyl diphosphate biosynthesis; dimethylallyl diphosphate from isopentenyl diphosphate: step 1/1.</text>
</comment>
<keyword evidence="7 10" id="KW-0464">Manganese</keyword>
<gene>
    <name evidence="10" type="primary">idi</name>
    <name evidence="13" type="ORF">EF294_07125</name>
</gene>
<dbReference type="UniPathway" id="UPA00059">
    <property type="reaction ID" value="UER00104"/>
</dbReference>
<feature type="binding site" evidence="10">
    <location>
        <position position="117"/>
    </location>
    <ligand>
        <name>Mn(2+)</name>
        <dbReference type="ChEBI" id="CHEBI:29035"/>
    </ligand>
</feature>